<protein>
    <recommendedName>
        <fullName evidence="3">DUF4274 domain-containing protein</fullName>
    </recommendedName>
</protein>
<dbReference type="EMBL" id="CP034348">
    <property type="protein sequence ID" value="QGX99000.1"/>
    <property type="molecule type" value="Genomic_DNA"/>
</dbReference>
<dbReference type="Proteomes" id="UP000428330">
    <property type="component" value="Chromosome"/>
</dbReference>
<dbReference type="AlphaFoldDB" id="A0A6I6IPC7"/>
<dbReference type="KEGG" id="rom:EI983_12255"/>
<name>A0A6I6IPC7_9RHOB</name>
<dbReference type="OrthoDB" id="6638262at2"/>
<accession>A0A6I6IPC7</accession>
<evidence type="ECO:0000313" key="1">
    <source>
        <dbReference type="EMBL" id="QGX99000.1"/>
    </source>
</evidence>
<organism evidence="1 2">
    <name type="scientific">Roseovarius faecimaris</name>
    <dbReference type="NCBI Taxonomy" id="2494550"/>
    <lineage>
        <taxon>Bacteria</taxon>
        <taxon>Pseudomonadati</taxon>
        <taxon>Pseudomonadota</taxon>
        <taxon>Alphaproteobacteria</taxon>
        <taxon>Rhodobacterales</taxon>
        <taxon>Roseobacteraceae</taxon>
        <taxon>Roseovarius</taxon>
    </lineage>
</organism>
<evidence type="ECO:0000313" key="2">
    <source>
        <dbReference type="Proteomes" id="UP000428330"/>
    </source>
</evidence>
<reference evidence="2" key="1">
    <citation type="submission" date="2018-12" db="EMBL/GenBank/DDBJ databases">
        <title>Complete genome sequence of Roseovarius sp. MME-070.</title>
        <authorList>
            <person name="Nam Y.-D."/>
            <person name="Kang J."/>
            <person name="Chung W.-H."/>
            <person name="Park Y.S."/>
        </authorList>
    </citation>
    <scope>NUCLEOTIDE SEQUENCE [LARGE SCALE GENOMIC DNA]</scope>
    <source>
        <strain evidence="2">MME-070</strain>
    </source>
</reference>
<proteinExistence type="predicted"/>
<sequence length="322" mass="35502">MFGLFGKRDDTTVILKDDKGAYYQKDIGIEAGYKLGLDQLESRLVGGSEGGVFYLLPLAIRDLNGGQSKRLEDLTPEERNAIEHLYRVIVPGNVILHHAPPPGPNSLMYATSVYKFLTVKGGWKFKARPLLGPAGDDFVNKRVPRKAVLEMMKEILSASPEAERLSFDLTSESGLASAKTTRDPRIFHQMAVYAAAYDSDPAELLMWLIDQPEFDRGTAAWLLDYLGAALWIEGRAPAHSAMGAEEVELVLRKICIRAEDHGFEEDVVGLDSGISFKEMETAHARNGMPDGLPWPEAIVSLTYPAFSPGPYEVDEGGLLVRH</sequence>
<dbReference type="RefSeq" id="WP_157707681.1">
    <property type="nucleotide sequence ID" value="NZ_CP034348.1"/>
</dbReference>
<keyword evidence="2" id="KW-1185">Reference proteome</keyword>
<evidence type="ECO:0008006" key="3">
    <source>
        <dbReference type="Google" id="ProtNLM"/>
    </source>
</evidence>
<gene>
    <name evidence="1" type="ORF">EI983_12255</name>
</gene>